<evidence type="ECO:0000313" key="3">
    <source>
        <dbReference type="Proteomes" id="UP000220836"/>
    </source>
</evidence>
<gene>
    <name evidence="2" type="ORF">PEV8663_02500</name>
</gene>
<organism evidence="2 3">
    <name type="scientific">Pelagimonas varians</name>
    <dbReference type="NCBI Taxonomy" id="696760"/>
    <lineage>
        <taxon>Bacteria</taxon>
        <taxon>Pseudomonadati</taxon>
        <taxon>Pseudomonadota</taxon>
        <taxon>Alphaproteobacteria</taxon>
        <taxon>Rhodobacterales</taxon>
        <taxon>Roseobacteraceae</taxon>
        <taxon>Pelagimonas</taxon>
    </lineage>
</organism>
<feature type="transmembrane region" description="Helical" evidence="1">
    <location>
        <begin position="63"/>
        <end position="82"/>
    </location>
</feature>
<evidence type="ECO:0000313" key="2">
    <source>
        <dbReference type="EMBL" id="SMX42858.1"/>
    </source>
</evidence>
<keyword evidence="1" id="KW-0812">Transmembrane</keyword>
<feature type="transmembrane region" description="Helical" evidence="1">
    <location>
        <begin position="103"/>
        <end position="121"/>
    </location>
</feature>
<keyword evidence="1" id="KW-0472">Membrane</keyword>
<reference evidence="2 3" key="1">
    <citation type="submission" date="2017-05" db="EMBL/GenBank/DDBJ databases">
        <authorList>
            <person name="Song R."/>
            <person name="Chenine A.L."/>
            <person name="Ruprecht R.M."/>
        </authorList>
    </citation>
    <scope>NUCLEOTIDE SEQUENCE [LARGE SCALE GENOMIC DNA]</scope>
    <source>
        <strain evidence="2 3">CECT 8663</strain>
    </source>
</reference>
<sequence>MRQAVTNDSIGMEQETGIVSASSRLKGQDLVIKRMFGASVRAILVASVFAMPAIMLPGTSADAIQMVVLLSMIAALLVFVEYSSEYPSLIEFRDAPPFNRIRFVAFFSTVLLLTLIARGATVPTSTNGMLHNLGHLIGNAMDFPFSPVRLMVLLAPDTASLAEIDQIRIHAGFAYLISLAMLLIFVTLVRVMDWPLGHGAFNFWINLPLFDPTAGGDVLRRLKRDSHVNVALGFLLPFLIPAILKVASVYAISPTLTDPQTLIWTMSAWAFLPVSLIMRGVALMRIADLIEEKRRRAYAQAELQVV</sequence>
<feature type="transmembrane region" description="Helical" evidence="1">
    <location>
        <begin position="169"/>
        <end position="189"/>
    </location>
</feature>
<feature type="transmembrane region" description="Helical" evidence="1">
    <location>
        <begin position="264"/>
        <end position="286"/>
    </location>
</feature>
<feature type="transmembrane region" description="Helical" evidence="1">
    <location>
        <begin position="230"/>
        <end position="252"/>
    </location>
</feature>
<dbReference type="EMBL" id="FXYH01000008">
    <property type="protein sequence ID" value="SMX42858.1"/>
    <property type="molecule type" value="Genomic_DNA"/>
</dbReference>
<keyword evidence="1" id="KW-1133">Transmembrane helix</keyword>
<proteinExistence type="predicted"/>
<protein>
    <submittedName>
        <fullName evidence="2">Uncharacterized protein</fullName>
    </submittedName>
</protein>
<dbReference type="Proteomes" id="UP000220836">
    <property type="component" value="Unassembled WGS sequence"/>
</dbReference>
<feature type="transmembrane region" description="Helical" evidence="1">
    <location>
        <begin position="35"/>
        <end position="57"/>
    </location>
</feature>
<dbReference type="AlphaFoldDB" id="A0A238KJG6"/>
<evidence type="ECO:0000256" key="1">
    <source>
        <dbReference type="SAM" id="Phobius"/>
    </source>
</evidence>
<keyword evidence="3" id="KW-1185">Reference proteome</keyword>
<name>A0A238KJG6_9RHOB</name>
<accession>A0A238KJG6</accession>